<gene>
    <name evidence="2" type="ORF">SAMN05216526_0022</name>
</gene>
<name>A0A1R3VM48_9GAMM</name>
<evidence type="ECO:0000313" key="2">
    <source>
        <dbReference type="EMBL" id="SIT65574.1"/>
    </source>
</evidence>
<dbReference type="RefSeq" id="WP_076753880.1">
    <property type="nucleotide sequence ID" value="NZ_CP023018.1"/>
</dbReference>
<feature type="transmembrane region" description="Helical" evidence="1">
    <location>
        <begin position="40"/>
        <end position="58"/>
    </location>
</feature>
<proteinExistence type="predicted"/>
<keyword evidence="1" id="KW-0472">Membrane</keyword>
<organism evidence="2 3">
    <name type="scientific">Ectothiorhodosinus mongolicus</name>
    <dbReference type="NCBI Taxonomy" id="233100"/>
    <lineage>
        <taxon>Bacteria</taxon>
        <taxon>Pseudomonadati</taxon>
        <taxon>Pseudomonadota</taxon>
        <taxon>Gammaproteobacteria</taxon>
        <taxon>Chromatiales</taxon>
        <taxon>Ectothiorhodospiraceae</taxon>
        <taxon>Ectothiorhodosinus</taxon>
    </lineage>
</organism>
<keyword evidence="1" id="KW-1133">Transmembrane helix</keyword>
<reference evidence="2 3" key="1">
    <citation type="submission" date="2017-01" db="EMBL/GenBank/DDBJ databases">
        <authorList>
            <person name="Mah S.A."/>
            <person name="Swanson W.J."/>
            <person name="Moy G.W."/>
            <person name="Vacquier V.D."/>
        </authorList>
    </citation>
    <scope>NUCLEOTIDE SEQUENCE [LARGE SCALE GENOMIC DNA]</scope>
    <source>
        <strain evidence="2 3">M9</strain>
    </source>
</reference>
<dbReference type="STRING" id="233100.SAMN05216526_0022"/>
<keyword evidence="3" id="KW-1185">Reference proteome</keyword>
<dbReference type="EMBL" id="FTPK01000001">
    <property type="protein sequence ID" value="SIT65574.1"/>
    <property type="molecule type" value="Genomic_DNA"/>
</dbReference>
<protein>
    <submittedName>
        <fullName evidence="2">Uncharacterized protein</fullName>
    </submittedName>
</protein>
<dbReference type="Proteomes" id="UP000223759">
    <property type="component" value="Unassembled WGS sequence"/>
</dbReference>
<feature type="transmembrane region" description="Helical" evidence="1">
    <location>
        <begin position="6"/>
        <end position="28"/>
    </location>
</feature>
<dbReference type="AlphaFoldDB" id="A0A1R3VM48"/>
<evidence type="ECO:0000256" key="1">
    <source>
        <dbReference type="SAM" id="Phobius"/>
    </source>
</evidence>
<feature type="transmembrane region" description="Helical" evidence="1">
    <location>
        <begin position="64"/>
        <end position="82"/>
    </location>
</feature>
<sequence length="87" mass="9735">MTEAFASGRIIDVIILLMWLEAALLWLWHRRTGKGLAPRVILPILLSGMALMLAVRAALVGADWPSIAFWLLCGLFAHLLDLRQRLS</sequence>
<evidence type="ECO:0000313" key="3">
    <source>
        <dbReference type="Proteomes" id="UP000223759"/>
    </source>
</evidence>
<accession>A0A1R3VM48</accession>
<keyword evidence="1" id="KW-0812">Transmembrane</keyword>